<dbReference type="SUPFAM" id="SSF49854">
    <property type="entry name" value="Spermadhesin, CUB domain"/>
    <property type="match status" value="3"/>
</dbReference>
<evidence type="ECO:0000256" key="3">
    <source>
        <dbReference type="PROSITE-ProRule" id="PRU00059"/>
    </source>
</evidence>
<dbReference type="CDD" id="cd00112">
    <property type="entry name" value="LDLa"/>
    <property type="match status" value="1"/>
</dbReference>
<dbReference type="InterPro" id="IPR036055">
    <property type="entry name" value="LDL_receptor-like_sf"/>
</dbReference>
<feature type="disulfide bond" evidence="4">
    <location>
        <begin position="469"/>
        <end position="484"/>
    </location>
</feature>
<evidence type="ECO:0000256" key="6">
    <source>
        <dbReference type="SAM" id="Phobius"/>
    </source>
</evidence>
<dbReference type="Pfam" id="PF00431">
    <property type="entry name" value="CUB"/>
    <property type="match status" value="1"/>
</dbReference>
<reference evidence="8" key="1">
    <citation type="journal article" date="2016" name="Ticks Tick Borne Dis.">
        <title>De novo assembly and annotation of the salivary gland transcriptome of Rhipicephalus appendiculatus male and female ticks during blood feeding.</title>
        <authorList>
            <person name="de Castro M.H."/>
            <person name="de Klerk D."/>
            <person name="Pienaar R."/>
            <person name="Latif A.A."/>
            <person name="Rees D.J."/>
            <person name="Mans B.J."/>
        </authorList>
    </citation>
    <scope>NUCLEOTIDE SEQUENCE</scope>
    <source>
        <tissue evidence="8">Salivary glands</tissue>
    </source>
</reference>
<feature type="disulfide bond" evidence="4">
    <location>
        <begin position="457"/>
        <end position="475"/>
    </location>
</feature>
<keyword evidence="6" id="KW-0472">Membrane</keyword>
<sequence>MRQQNQRWRWPGWPSGPSCRVPGSRRLLARKGWWAILMGVAFFGCPSAAKPDGDLCRWMNGRKYYVALGEIGSINAINVTADGAGANSSSGDRDPNQPRIPQRCSVELITCPSCHIVVSILYINIPTCSSDGSCQCDYVWVKEPTVGKSGQEFCGIRSNHTVQKYYSKTKLVSIDFLYSYSYADAFNIEFTAEGNIYTHVGQADYHKGSATGYVESPHFPVAYPSDYGVEHTMRNLDSRGFVQLVFTDFQISPWSYVELINSNGSRLDVFNGNTFRPPIVTSDGPVMVLRFRANDEYPDSGFRAKYTFVNYPEKYWFNKPSTDCGGVVEDLGGAITMMNMANPGYTRNFDCIWLLRTETTYAYETHISVRVAQFEEMGPDSSLEIRQGLTSLSFLLESLTGQQSHKTPQGQEYIISASVGFYIRLQGSFSNKSRLAIVYSTFSYERAQCQSSGDFECGNGRCIKSILHCDGFNHCGDGSDESACYAVPGSGSQLSPRDSNWWRSLTPNYYFPKQESSAAAGTNTLILITSLAGLGMFVLTTVMILVKLHKQRRLEVVGRDALRTISADVDSDTGSIGHGRHPFGVNDAPLYDPPPSYEEVIKFYMPPPPAYNVIVEARSAATVSSNPNPSHHGASASAPSHHMGGGVENAAYIPDELQHPSRQGSSSSSDQRRSSSSSKATHLLRVILPPVTVFERGPQRRNKSTSVDPKQLGLRCEPSSRGQSSRHRHRSIPGVHGSGSGSSSGSSSVLPSGGLTHTILDRRAPMTNAESHGSLSSPARDQASPKSLSQAQCQCAGACSCATPSRTKARYLLHSTAKYRHLGHGSGNTSATSLEPAEWSPEKTAKRDSARSSTERATSETTANAWVNPPLEPLKTNQPQGLRHPTFSNSASEEPNADLQATEMTVSKDTQPLIRRTSSLPELAAVLPARLRVIPLEAMPATGQNSAAQFEEEDSPKMITESTPQCAL</sequence>
<dbReference type="Gene3D" id="4.10.400.10">
    <property type="entry name" value="Low-density Lipoprotein Receptor"/>
    <property type="match status" value="1"/>
</dbReference>
<comment type="caution">
    <text evidence="4">Lacks conserved residue(s) required for the propagation of feature annotation.</text>
</comment>
<dbReference type="InterPro" id="IPR002172">
    <property type="entry name" value="LDrepeatLR_classA_rpt"/>
</dbReference>
<dbReference type="Pfam" id="PF00057">
    <property type="entry name" value="Ldl_recept_a"/>
    <property type="match status" value="1"/>
</dbReference>
<dbReference type="SMART" id="SM00192">
    <property type="entry name" value="LDLa"/>
    <property type="match status" value="1"/>
</dbReference>
<feature type="region of interest" description="Disordered" evidence="5">
    <location>
        <begin position="942"/>
        <end position="968"/>
    </location>
</feature>
<keyword evidence="1" id="KW-0677">Repeat</keyword>
<keyword evidence="6" id="KW-0812">Transmembrane</keyword>
<organism evidence="8">
    <name type="scientific">Rhipicephalus appendiculatus</name>
    <name type="common">Brown ear tick</name>
    <dbReference type="NCBI Taxonomy" id="34631"/>
    <lineage>
        <taxon>Eukaryota</taxon>
        <taxon>Metazoa</taxon>
        <taxon>Ecdysozoa</taxon>
        <taxon>Arthropoda</taxon>
        <taxon>Chelicerata</taxon>
        <taxon>Arachnida</taxon>
        <taxon>Acari</taxon>
        <taxon>Parasitiformes</taxon>
        <taxon>Ixodida</taxon>
        <taxon>Ixodoidea</taxon>
        <taxon>Ixodidae</taxon>
        <taxon>Rhipicephalinae</taxon>
        <taxon>Rhipicephalus</taxon>
        <taxon>Rhipicephalus</taxon>
    </lineage>
</organism>
<dbReference type="PROSITE" id="PS01209">
    <property type="entry name" value="LDLRA_1"/>
    <property type="match status" value="1"/>
</dbReference>
<dbReference type="CDD" id="cd00041">
    <property type="entry name" value="CUB"/>
    <property type="match status" value="1"/>
</dbReference>
<feature type="domain" description="CUB" evidence="7">
    <location>
        <begin position="81"/>
        <end position="193"/>
    </location>
</feature>
<feature type="domain" description="CUB" evidence="7">
    <location>
        <begin position="324"/>
        <end position="449"/>
    </location>
</feature>
<feature type="region of interest" description="Disordered" evidence="5">
    <location>
        <begin position="622"/>
        <end position="755"/>
    </location>
</feature>
<dbReference type="EMBL" id="GEDV01007083">
    <property type="protein sequence ID" value="JAP81474.1"/>
    <property type="molecule type" value="Transcribed_RNA"/>
</dbReference>
<evidence type="ECO:0000259" key="7">
    <source>
        <dbReference type="PROSITE" id="PS01180"/>
    </source>
</evidence>
<dbReference type="AlphaFoldDB" id="A0A131YQE3"/>
<feature type="compositionally biased region" description="Low complexity" evidence="5">
    <location>
        <begin position="629"/>
        <end position="642"/>
    </location>
</feature>
<feature type="compositionally biased region" description="Polar residues" evidence="5">
    <location>
        <begin position="875"/>
        <end position="893"/>
    </location>
</feature>
<keyword evidence="2 4" id="KW-1015">Disulfide bond</keyword>
<feature type="transmembrane region" description="Helical" evidence="6">
    <location>
        <begin position="525"/>
        <end position="546"/>
    </location>
</feature>
<feature type="domain" description="CUB" evidence="7">
    <location>
        <begin position="192"/>
        <end position="309"/>
    </location>
</feature>
<dbReference type="SMART" id="SM00042">
    <property type="entry name" value="CUB"/>
    <property type="match status" value="2"/>
</dbReference>
<feature type="region of interest" description="Disordered" evidence="5">
    <location>
        <begin position="820"/>
        <end position="896"/>
    </location>
</feature>
<dbReference type="InterPro" id="IPR035914">
    <property type="entry name" value="Sperma_CUB_dom_sf"/>
</dbReference>
<feature type="compositionally biased region" description="Low complexity" evidence="5">
    <location>
        <begin position="743"/>
        <end position="755"/>
    </location>
</feature>
<feature type="compositionally biased region" description="Low complexity" evidence="5">
    <location>
        <begin position="661"/>
        <end position="678"/>
    </location>
</feature>
<name>A0A131YQE3_RHIAP</name>
<evidence type="ECO:0000313" key="8">
    <source>
        <dbReference type="EMBL" id="JAP81474.1"/>
    </source>
</evidence>
<evidence type="ECO:0000256" key="1">
    <source>
        <dbReference type="ARBA" id="ARBA00022737"/>
    </source>
</evidence>
<dbReference type="InterPro" id="IPR023415">
    <property type="entry name" value="LDLR_class-A_CS"/>
</dbReference>
<evidence type="ECO:0000256" key="2">
    <source>
        <dbReference type="ARBA" id="ARBA00023157"/>
    </source>
</evidence>
<feature type="compositionally biased region" description="Basic and acidic residues" evidence="5">
    <location>
        <begin position="840"/>
        <end position="858"/>
    </location>
</feature>
<proteinExistence type="predicted"/>
<dbReference type="PROSITE" id="PS01180">
    <property type="entry name" value="CUB"/>
    <property type="match status" value="3"/>
</dbReference>
<keyword evidence="6" id="KW-1133">Transmembrane helix</keyword>
<dbReference type="InterPro" id="IPR000859">
    <property type="entry name" value="CUB_dom"/>
</dbReference>
<dbReference type="PANTHER" id="PTHR24251">
    <property type="entry name" value="OVOCHYMASE-RELATED"/>
    <property type="match status" value="1"/>
</dbReference>
<dbReference type="Gene3D" id="2.60.120.290">
    <property type="entry name" value="Spermadhesin, CUB domain"/>
    <property type="match status" value="3"/>
</dbReference>
<dbReference type="SUPFAM" id="SSF57424">
    <property type="entry name" value="LDL receptor-like module"/>
    <property type="match status" value="1"/>
</dbReference>
<dbReference type="PANTHER" id="PTHR24251:SF30">
    <property type="entry name" value="MEMBRANE FRIZZLED-RELATED PROTEIN"/>
    <property type="match status" value="1"/>
</dbReference>
<evidence type="ECO:0000256" key="4">
    <source>
        <dbReference type="PROSITE-ProRule" id="PRU00124"/>
    </source>
</evidence>
<accession>A0A131YQE3</accession>
<protein>
    <submittedName>
        <fullName evidence="8">Neuropilin and tolloid like protein 2</fullName>
    </submittedName>
</protein>
<dbReference type="PROSITE" id="PS50068">
    <property type="entry name" value="LDLRA_2"/>
    <property type="match status" value="1"/>
</dbReference>
<feature type="disulfide bond" evidence="3">
    <location>
        <begin position="324"/>
        <end position="351"/>
    </location>
</feature>
<evidence type="ECO:0000256" key="5">
    <source>
        <dbReference type="SAM" id="MobiDB-lite"/>
    </source>
</evidence>